<evidence type="ECO:0000313" key="2">
    <source>
        <dbReference type="Proteomes" id="UP000651852"/>
    </source>
</evidence>
<dbReference type="EMBL" id="JACONW010000161">
    <property type="protein sequence ID" value="MBC3952663.1"/>
    <property type="molecule type" value="Genomic_DNA"/>
</dbReference>
<dbReference type="InterPro" id="IPR010352">
    <property type="entry name" value="DUF945"/>
</dbReference>
<name>A0ABR7B653_9PSED</name>
<accession>A0ABR7B653</accession>
<dbReference type="RefSeq" id="WP_187522919.1">
    <property type="nucleotide sequence ID" value="NZ_JACONW010000161.1"/>
</dbReference>
<gene>
    <name evidence="1" type="ORF">H8S59_23080</name>
</gene>
<dbReference type="Proteomes" id="UP000651852">
    <property type="component" value="Unassembled WGS sequence"/>
</dbReference>
<sequence length="500" mass="53369">MNKSVGIAAGVIVVVGALATAGAWYTGTRIEGVLRDSIEQGNQELVKSLKGSGSAITLEMLSIDRHLFSSTAHYRVRIHDESLTTEDKNAEFLFVDNIEHGPLPFSRLKSFKLLPVMAQSNFEMEQSPSAAKWFAMSKGVSPVTGHASIGYDRSTSGALLLAPLELKDTDGTFTFSGLRLDTEASADAEKIKVLGKMDDFQLNVTSPEGEDVALVAKGLTLDMGGTKGKSGFYLGHNTLKVDSFVGQIAGLAPVAVKDLTGTSLIQEEGGTLAGQASYNLGMISYDGKEVGALQSAFKFSNFDVAASKALYDFYQTKIMPQQQAAYAAGELYFLQLSPEDQQLMDAQLIKLLAAKPHVELERLAVKTANGESHLRVAVDLTDTGTEQPSPERFRNAIAQMDARLVLSKPMIGDLAALQANLAGQTDPAAIAEQAKAAGDMVGAMAVMMQVAKVDGDNIVSNMQYANNIVDFNGQKMPPAQFMALIMGKVMGMDIAQPPGE</sequence>
<comment type="caution">
    <text evidence="1">The sequence shown here is derived from an EMBL/GenBank/DDBJ whole genome shotgun (WGS) entry which is preliminary data.</text>
</comment>
<evidence type="ECO:0000313" key="1">
    <source>
        <dbReference type="EMBL" id="MBC3952663.1"/>
    </source>
</evidence>
<keyword evidence="2" id="KW-1185">Reference proteome</keyword>
<proteinExistence type="predicted"/>
<reference evidence="1 2" key="1">
    <citation type="submission" date="2020-08" db="EMBL/GenBank/DDBJ databases">
        <title>Putative novel bacterial strains isolated from necrotic wheat leaf tissues caused by Xanthomonas translucens.</title>
        <authorList>
            <person name="Tambong J.T."/>
        </authorList>
    </citation>
    <scope>NUCLEOTIDE SEQUENCE [LARGE SCALE GENOMIC DNA]</scope>
    <source>
        <strain evidence="1 2">DOAB 1069</strain>
    </source>
</reference>
<protein>
    <submittedName>
        <fullName evidence="1">YdgA family protein</fullName>
    </submittedName>
</protein>
<organism evidence="1 2">
    <name type="scientific">Pseudomonas folii</name>
    <dbReference type="NCBI Taxonomy" id="2762593"/>
    <lineage>
        <taxon>Bacteria</taxon>
        <taxon>Pseudomonadati</taxon>
        <taxon>Pseudomonadota</taxon>
        <taxon>Gammaproteobacteria</taxon>
        <taxon>Pseudomonadales</taxon>
        <taxon>Pseudomonadaceae</taxon>
        <taxon>Pseudomonas</taxon>
    </lineage>
</organism>
<dbReference type="Pfam" id="PF06097">
    <property type="entry name" value="DUF945"/>
    <property type="match status" value="1"/>
</dbReference>